<dbReference type="EMBL" id="JACIEZ010000011">
    <property type="protein sequence ID" value="MBB4066808.1"/>
    <property type="molecule type" value="Genomic_DNA"/>
</dbReference>
<dbReference type="Proteomes" id="UP000528286">
    <property type="component" value="Unassembled WGS sequence"/>
</dbReference>
<evidence type="ECO:0000313" key="3">
    <source>
        <dbReference type="Proteomes" id="UP000528286"/>
    </source>
</evidence>
<reference evidence="2 3" key="1">
    <citation type="submission" date="2020-08" db="EMBL/GenBank/DDBJ databases">
        <title>Genomic Encyclopedia of Type Strains, Phase IV (KMG-IV): sequencing the most valuable type-strain genomes for metagenomic binning, comparative biology and taxonomic classification.</title>
        <authorList>
            <person name="Goeker M."/>
        </authorList>
    </citation>
    <scope>NUCLEOTIDE SEQUENCE [LARGE SCALE GENOMIC DNA]</scope>
    <source>
        <strain evidence="2 3">DSM 29853</strain>
    </source>
</reference>
<organism evidence="2 3">
    <name type="scientific">Gellertiella hungarica</name>
    <dbReference type="NCBI Taxonomy" id="1572859"/>
    <lineage>
        <taxon>Bacteria</taxon>
        <taxon>Pseudomonadati</taxon>
        <taxon>Pseudomonadota</taxon>
        <taxon>Alphaproteobacteria</taxon>
        <taxon>Hyphomicrobiales</taxon>
        <taxon>Rhizobiaceae</taxon>
        <taxon>Gellertiella</taxon>
    </lineage>
</organism>
<keyword evidence="3" id="KW-1185">Reference proteome</keyword>
<sequence length="67" mass="7466">MSNTPRPGGAPGTTEQWPRWEGPQQNTPRGYLKAKDDPEKDRDAAGENLQDPKKTDLGDAMKTRDDQ</sequence>
<feature type="compositionally biased region" description="Basic and acidic residues" evidence="1">
    <location>
        <begin position="33"/>
        <end position="67"/>
    </location>
</feature>
<accession>A0A7W6J8M7</accession>
<gene>
    <name evidence="2" type="ORF">GGR23_004026</name>
</gene>
<evidence type="ECO:0000256" key="1">
    <source>
        <dbReference type="SAM" id="MobiDB-lite"/>
    </source>
</evidence>
<evidence type="ECO:0000313" key="2">
    <source>
        <dbReference type="EMBL" id="MBB4066808.1"/>
    </source>
</evidence>
<protein>
    <submittedName>
        <fullName evidence="2">Uncharacterized protein</fullName>
    </submittedName>
</protein>
<comment type="caution">
    <text evidence="2">The sequence shown here is derived from an EMBL/GenBank/DDBJ whole genome shotgun (WGS) entry which is preliminary data.</text>
</comment>
<name>A0A7W6J8M7_9HYPH</name>
<feature type="region of interest" description="Disordered" evidence="1">
    <location>
        <begin position="1"/>
        <end position="67"/>
    </location>
</feature>
<proteinExistence type="predicted"/>
<dbReference type="AlphaFoldDB" id="A0A7W6J8M7"/>
<dbReference type="RefSeq" id="WP_183368059.1">
    <property type="nucleotide sequence ID" value="NZ_JACIEZ010000011.1"/>
</dbReference>